<feature type="site" description="Interaction with DNA" evidence="10">
    <location>
        <position position="219"/>
    </location>
</feature>
<dbReference type="NCBIfam" id="TIGR01051">
    <property type="entry name" value="topA_bact"/>
    <property type="match status" value="1"/>
</dbReference>
<dbReference type="InterPro" id="IPR013826">
    <property type="entry name" value="Topo_IA_cen_sub3"/>
</dbReference>
<dbReference type="SMART" id="SM00493">
    <property type="entry name" value="TOPRIM"/>
    <property type="match status" value="1"/>
</dbReference>
<dbReference type="PROSITE" id="PS52039">
    <property type="entry name" value="TOPO_IA_2"/>
    <property type="match status" value="1"/>
</dbReference>
<dbReference type="EMBL" id="LACI01002278">
    <property type="protein sequence ID" value="KJU82537.1"/>
    <property type="molecule type" value="Genomic_DNA"/>
</dbReference>
<dbReference type="InterPro" id="IPR005733">
    <property type="entry name" value="TopoI_bac-type"/>
</dbReference>
<feature type="site" description="Interaction with DNA" evidence="10">
    <location>
        <position position="582"/>
    </location>
</feature>
<feature type="region of interest" description="Interaction with DNA" evidence="10">
    <location>
        <begin position="239"/>
        <end position="244"/>
    </location>
</feature>
<dbReference type="CDD" id="cd00186">
    <property type="entry name" value="TOP1Ac"/>
    <property type="match status" value="1"/>
</dbReference>
<comment type="caution">
    <text evidence="14">The sequence shown here is derived from an EMBL/GenBank/DDBJ whole genome shotgun (WGS) entry which is preliminary data.</text>
</comment>
<evidence type="ECO:0000259" key="12">
    <source>
        <dbReference type="PROSITE" id="PS50880"/>
    </source>
</evidence>
<dbReference type="CDD" id="cd03363">
    <property type="entry name" value="TOPRIM_TopoIA_TopoI"/>
    <property type="match status" value="1"/>
</dbReference>
<gene>
    <name evidence="10" type="primary">topA</name>
    <name evidence="14" type="ORF">MBAV_005271</name>
</gene>
<name>A0A0F3GL30_9BACT</name>
<dbReference type="InterPro" id="IPR003601">
    <property type="entry name" value="Topo_IA_2"/>
</dbReference>
<dbReference type="Gene3D" id="3.30.65.10">
    <property type="entry name" value="Bacterial Topoisomerase I, domain 1"/>
    <property type="match status" value="3"/>
</dbReference>
<comment type="similarity">
    <text evidence="2 10">Belongs to the type IA topoisomerase family.</text>
</comment>
<feature type="domain" description="Topo IA-type catalytic" evidence="13">
    <location>
        <begin position="205"/>
        <end position="650"/>
    </location>
</feature>
<dbReference type="Gene3D" id="1.10.290.10">
    <property type="entry name" value="Topoisomerase I, domain 4"/>
    <property type="match status" value="1"/>
</dbReference>
<dbReference type="SMART" id="SM00437">
    <property type="entry name" value="TOP1Ac"/>
    <property type="match status" value="1"/>
</dbReference>
<feature type="site" description="Interaction with DNA" evidence="10">
    <location>
        <position position="387"/>
    </location>
</feature>
<accession>A0A0F3GL30</accession>
<feature type="site" description="Interaction with DNA" evidence="10">
    <location>
        <position position="104"/>
    </location>
</feature>
<dbReference type="PRINTS" id="PR00417">
    <property type="entry name" value="PRTPISMRASEI"/>
</dbReference>
<dbReference type="Gene3D" id="2.70.20.10">
    <property type="entry name" value="Topoisomerase I, domain 3"/>
    <property type="match status" value="1"/>
</dbReference>
<evidence type="ECO:0000313" key="14">
    <source>
        <dbReference type="EMBL" id="KJU82537.1"/>
    </source>
</evidence>
<evidence type="ECO:0000256" key="6">
    <source>
        <dbReference type="ARBA" id="ARBA00022842"/>
    </source>
</evidence>
<keyword evidence="8 10" id="KW-0238">DNA-binding</keyword>
<keyword evidence="5" id="KW-0862">Zinc</keyword>
<reference evidence="14 15" key="1">
    <citation type="submission" date="2015-02" db="EMBL/GenBank/DDBJ databases">
        <title>Single-cell genomics of uncultivated deep-branching MTB reveals a conserved set of magnetosome genes.</title>
        <authorList>
            <person name="Kolinko S."/>
            <person name="Richter M."/>
            <person name="Glockner F.O."/>
            <person name="Brachmann A."/>
            <person name="Schuler D."/>
        </authorList>
    </citation>
    <scope>NUCLEOTIDE SEQUENCE [LARGE SCALE GENOMIC DNA]</scope>
    <source>
        <strain evidence="14">TM-1</strain>
    </source>
</reference>
<evidence type="ECO:0000256" key="11">
    <source>
        <dbReference type="SAM" id="MobiDB-lite"/>
    </source>
</evidence>
<keyword evidence="7 10" id="KW-0799">Topoisomerase</keyword>
<feature type="domain" description="Toprim" evidence="12">
    <location>
        <begin position="74"/>
        <end position="189"/>
    </location>
</feature>
<comment type="catalytic activity">
    <reaction evidence="1 10">
        <text>ATP-independent breakage of single-stranded DNA, followed by passage and rejoining.</text>
        <dbReference type="EC" id="5.6.2.1"/>
    </reaction>
</comment>
<evidence type="ECO:0000256" key="3">
    <source>
        <dbReference type="ARBA" id="ARBA00022723"/>
    </source>
</evidence>
<dbReference type="InterPro" id="IPR013498">
    <property type="entry name" value="Topo_IA_Znf"/>
</dbReference>
<protein>
    <recommendedName>
        <fullName evidence="10">DNA topoisomerase 1</fullName>
        <ecNumber evidence="10">5.6.2.1</ecNumber>
    </recommendedName>
    <alternativeName>
        <fullName evidence="10">DNA topoisomerase I</fullName>
    </alternativeName>
</protein>
<evidence type="ECO:0000256" key="2">
    <source>
        <dbReference type="ARBA" id="ARBA00009446"/>
    </source>
</evidence>
<dbReference type="GO" id="GO:0008270">
    <property type="term" value="F:zinc ion binding"/>
    <property type="evidence" value="ECO:0007669"/>
    <property type="project" value="UniProtKB-KW"/>
</dbReference>
<keyword evidence="6" id="KW-0460">Magnesium</keyword>
<dbReference type="InterPro" id="IPR013497">
    <property type="entry name" value="Topo_IA_cen"/>
</dbReference>
<feature type="site" description="Interaction with DNA" evidence="10">
    <location>
        <position position="215"/>
    </location>
</feature>
<dbReference type="PATRIC" id="fig|29290.4.peg.6980"/>
<dbReference type="InterPro" id="IPR034149">
    <property type="entry name" value="TOPRIM_TopoI"/>
</dbReference>
<dbReference type="Pfam" id="PF01131">
    <property type="entry name" value="Topoisom_bac"/>
    <property type="match status" value="1"/>
</dbReference>
<dbReference type="Gene3D" id="3.40.50.140">
    <property type="match status" value="1"/>
</dbReference>
<dbReference type="InterPro" id="IPR000380">
    <property type="entry name" value="Topo_IA"/>
</dbReference>
<organism evidence="14 15">
    <name type="scientific">Candidatus Magnetobacterium bavaricum</name>
    <dbReference type="NCBI Taxonomy" id="29290"/>
    <lineage>
        <taxon>Bacteria</taxon>
        <taxon>Pseudomonadati</taxon>
        <taxon>Nitrospirota</taxon>
        <taxon>Thermodesulfovibrionia</taxon>
        <taxon>Thermodesulfovibrionales</taxon>
        <taxon>Candidatus Magnetobacteriaceae</taxon>
        <taxon>Candidatus Magnetobacterium</taxon>
    </lineage>
</organism>
<dbReference type="SUPFAM" id="SSF57783">
    <property type="entry name" value="Zinc beta-ribbon"/>
    <property type="match status" value="2"/>
</dbReference>
<dbReference type="GO" id="GO:0006265">
    <property type="term" value="P:DNA topological change"/>
    <property type="evidence" value="ECO:0007669"/>
    <property type="project" value="UniProtKB-UniRule"/>
</dbReference>
<feature type="compositionally biased region" description="Basic and acidic residues" evidence="11">
    <location>
        <begin position="27"/>
        <end position="36"/>
    </location>
</feature>
<dbReference type="InterPro" id="IPR028612">
    <property type="entry name" value="Topoisom_1_IA"/>
</dbReference>
<dbReference type="GO" id="GO:0005694">
    <property type="term" value="C:chromosome"/>
    <property type="evidence" value="ECO:0007669"/>
    <property type="project" value="InterPro"/>
</dbReference>
<proteinExistence type="inferred from homology"/>
<feature type="region of interest" description="Disordered" evidence="11">
    <location>
        <begin position="1"/>
        <end position="51"/>
    </location>
</feature>
<evidence type="ECO:0000256" key="5">
    <source>
        <dbReference type="ARBA" id="ARBA00022833"/>
    </source>
</evidence>
<keyword evidence="9 10" id="KW-0413">Isomerase</keyword>
<dbReference type="PROSITE" id="PS00396">
    <property type="entry name" value="TOPO_IA_1"/>
    <property type="match status" value="1"/>
</dbReference>
<dbReference type="SUPFAM" id="SSF56712">
    <property type="entry name" value="Prokaryotic type I DNA topoisomerase"/>
    <property type="match status" value="1"/>
</dbReference>
<dbReference type="InterPro" id="IPR023406">
    <property type="entry name" value="Topo_IA_AS"/>
</dbReference>
<dbReference type="AlphaFoldDB" id="A0A0F3GL30"/>
<feature type="active site" description="O-(5'-phospho-DNA)-tyrosine intermediate" evidence="10">
    <location>
        <position position="385"/>
    </location>
</feature>
<feature type="site" description="Interaction with DNA" evidence="10">
    <location>
        <position position="224"/>
    </location>
</feature>
<dbReference type="Pfam" id="PF01396">
    <property type="entry name" value="Zn_ribbon_Top1"/>
    <property type="match status" value="3"/>
</dbReference>
<dbReference type="PROSITE" id="PS50880">
    <property type="entry name" value="TOPRIM"/>
    <property type="match status" value="1"/>
</dbReference>
<evidence type="ECO:0000313" key="15">
    <source>
        <dbReference type="Proteomes" id="UP000033423"/>
    </source>
</evidence>
<feature type="site" description="Interaction with DNA" evidence="10">
    <location>
        <position position="216"/>
    </location>
</feature>
<keyword evidence="15" id="KW-1185">Reference proteome</keyword>
<feature type="site" description="Interaction with DNA" evidence="10">
    <location>
        <position position="231"/>
    </location>
</feature>
<sequence length="834" mass="94265">MALKGKAKALPELEELPKTKKATKPKKLSEPEEMLKTKKPTRTKKSTKAEELPDVQEFSDVENLPKTKKLTKVVNLVIVESPAKANTIKKILGESFSVKASVGHIIDLPKKELGVDTEHDFSPTYVTIPGKEKIVDELRHAAARASAVYLAPDPDREGEAIAWHISEIISRQAKSSHLPDIYRVRFNEITERAVKEAIDNPSIIDTNKVNAQQARRILDRLVGYGLSPLLWKKVRRGLSAGRVQSVAVRLIVDREREIEAFITQEYWSITGLFDGSEKPTFLSRLFKYEGNTIIERSPDSSKFYITSEQDANRIKDSLEGQSYTLKSIDKKARKRQPSPPFITSTLQQEASRKLYYPAKKTMTVAQKLYEGIEIGDKGSVGLITYMRTDSTRIAPEAQAWAAQYILETFGKEYIPEKPHKYKVKANAQEAHEAIRPTYMEYPPEKIKKYLQKDLYALYELIWKRFIASQMAAAQLEQTTFEIVDSSEKAIFRTTGTVIKFNGFLALYSETVESTDKNDKEENELLPNLKVGQSLKLLQLDTQQHFTQPPPRYNEASLVKTLEEKGIGRPSTYATIMSTIEDRKYVEKQENRFKPTELGIVVNDMLVERFPELIDIQFTATMEDNLDRIEDGAVVWTKVIGDFYPNFRNELDEAGNTLGRVKPEDKPTEIDCDKCGKPMVMRWGRHGRFLACSGYPECKNARPLDSPGGDVPAVEEEKTDVVCDKCSSPMIVKRGKYGKFLACSNYPKCKNIKSMPTGLKCPLDGGDLGQRKSKWGKPFYFCGNYPACKFASAYKPVLETCPQCEATYLFEKTDKDGSVSVFCSNKGCDYKGKTS</sequence>
<evidence type="ECO:0000256" key="7">
    <source>
        <dbReference type="ARBA" id="ARBA00023029"/>
    </source>
</evidence>
<dbReference type="PANTHER" id="PTHR42785:SF1">
    <property type="entry name" value="DNA TOPOISOMERASE"/>
    <property type="match status" value="1"/>
</dbReference>
<evidence type="ECO:0000256" key="4">
    <source>
        <dbReference type="ARBA" id="ARBA00022771"/>
    </source>
</evidence>
<evidence type="ECO:0000256" key="10">
    <source>
        <dbReference type="HAMAP-Rule" id="MF_00952"/>
    </source>
</evidence>
<comment type="subunit">
    <text evidence="10">Monomer.</text>
</comment>
<evidence type="ECO:0000256" key="9">
    <source>
        <dbReference type="ARBA" id="ARBA00023235"/>
    </source>
</evidence>
<evidence type="ECO:0000256" key="8">
    <source>
        <dbReference type="ARBA" id="ARBA00023125"/>
    </source>
</evidence>
<dbReference type="InterPro" id="IPR013824">
    <property type="entry name" value="Topo_IA_cen_sub1"/>
</dbReference>
<dbReference type="GO" id="GO:0003917">
    <property type="term" value="F:DNA topoisomerase type I (single strand cut, ATP-independent) activity"/>
    <property type="evidence" value="ECO:0007669"/>
    <property type="project" value="UniProtKB-UniRule"/>
</dbReference>
<feature type="compositionally biased region" description="Basic and acidic residues" evidence="11">
    <location>
        <begin position="9"/>
        <end position="18"/>
    </location>
</feature>
<dbReference type="HAMAP" id="MF_00952">
    <property type="entry name" value="Topoisom_1_prok"/>
    <property type="match status" value="1"/>
</dbReference>
<dbReference type="Pfam" id="PF01751">
    <property type="entry name" value="Toprim"/>
    <property type="match status" value="1"/>
</dbReference>
<dbReference type="InterPro" id="IPR003602">
    <property type="entry name" value="Topo_IA_DNA-bd_dom"/>
</dbReference>
<keyword evidence="3" id="KW-0479">Metal-binding</keyword>
<dbReference type="InterPro" id="IPR006171">
    <property type="entry name" value="TOPRIM_dom"/>
</dbReference>
<dbReference type="SMART" id="SM00436">
    <property type="entry name" value="TOP1Bc"/>
    <property type="match status" value="1"/>
</dbReference>
<evidence type="ECO:0000259" key="13">
    <source>
        <dbReference type="PROSITE" id="PS52039"/>
    </source>
</evidence>
<comment type="function">
    <text evidence="10">Releases the supercoiling and torsional tension of DNA, which is introduced during the DNA replication and transcription, by transiently cleaving and rejoining one strand of the DNA duplex. Introduces a single-strand break via transesterification at a target site in duplex DNA. The scissile phosphodiester is attacked by the catalytic tyrosine of the enzyme, resulting in the formation of a DNA-(5'-phosphotyrosyl)-enzyme intermediate and the expulsion of a 3'-OH DNA strand. The free DNA strand then undergoes passage around the unbroken strand, thus removing DNA supercoils. Finally, in the religation step, the DNA 3'-OH attacks the covalent intermediate to expel the active-site tyrosine and restore the DNA phosphodiester backbone.</text>
</comment>
<dbReference type="GO" id="GO:0003677">
    <property type="term" value="F:DNA binding"/>
    <property type="evidence" value="ECO:0007669"/>
    <property type="project" value="UniProtKB-KW"/>
</dbReference>
<evidence type="ECO:0000256" key="1">
    <source>
        <dbReference type="ARBA" id="ARBA00000213"/>
    </source>
</evidence>
<feature type="compositionally biased region" description="Basic residues" evidence="11">
    <location>
        <begin position="37"/>
        <end position="46"/>
    </location>
</feature>
<dbReference type="InterPro" id="IPR023405">
    <property type="entry name" value="Topo_IA_core_domain"/>
</dbReference>
<dbReference type="Proteomes" id="UP000033423">
    <property type="component" value="Unassembled WGS sequence"/>
</dbReference>
<dbReference type="InterPro" id="IPR013825">
    <property type="entry name" value="Topo_IA_cen_sub2"/>
</dbReference>
<dbReference type="Gene3D" id="1.10.460.10">
    <property type="entry name" value="Topoisomerase I, domain 2"/>
    <property type="match status" value="1"/>
</dbReference>
<dbReference type="PANTHER" id="PTHR42785">
    <property type="entry name" value="DNA TOPOISOMERASE, TYPE IA, CORE"/>
    <property type="match status" value="1"/>
</dbReference>
<keyword evidence="4" id="KW-0863">Zinc-finger</keyword>
<dbReference type="EC" id="5.6.2.1" evidence="10"/>